<protein>
    <submittedName>
        <fullName evidence="2">Uncharacterized protein</fullName>
    </submittedName>
</protein>
<accession>A0A0F8Z5I2</accession>
<reference evidence="2" key="1">
    <citation type="journal article" date="2015" name="Nature">
        <title>Complex archaea that bridge the gap between prokaryotes and eukaryotes.</title>
        <authorList>
            <person name="Spang A."/>
            <person name="Saw J.H."/>
            <person name="Jorgensen S.L."/>
            <person name="Zaremba-Niedzwiedzka K."/>
            <person name="Martijn J."/>
            <person name="Lind A.E."/>
            <person name="van Eijk R."/>
            <person name="Schleper C."/>
            <person name="Guy L."/>
            <person name="Ettema T.J."/>
        </authorList>
    </citation>
    <scope>NUCLEOTIDE SEQUENCE</scope>
</reference>
<dbReference type="AlphaFoldDB" id="A0A0F8Z5I2"/>
<dbReference type="EMBL" id="LAZR01062374">
    <property type="protein sequence ID" value="KKK61654.1"/>
    <property type="molecule type" value="Genomic_DNA"/>
</dbReference>
<proteinExistence type="predicted"/>
<comment type="caution">
    <text evidence="2">The sequence shown here is derived from an EMBL/GenBank/DDBJ whole genome shotgun (WGS) entry which is preliminary data.</text>
</comment>
<organism evidence="2">
    <name type="scientific">marine sediment metagenome</name>
    <dbReference type="NCBI Taxonomy" id="412755"/>
    <lineage>
        <taxon>unclassified sequences</taxon>
        <taxon>metagenomes</taxon>
        <taxon>ecological metagenomes</taxon>
    </lineage>
</organism>
<evidence type="ECO:0000256" key="1">
    <source>
        <dbReference type="SAM" id="Coils"/>
    </source>
</evidence>
<gene>
    <name evidence="2" type="ORF">LCGC14_3012190</name>
</gene>
<sequence>NWSMNDLVERLRDPKKEGACWCCQEAADRIDFLDASFRALGREKRDADAEIERLSSQNECLRVAHEGTASLTSNLTGGVACRQALQGCIMRSKAALVLGRRTQ</sequence>
<name>A0A0F8Z5I2_9ZZZZ</name>
<evidence type="ECO:0000313" key="2">
    <source>
        <dbReference type="EMBL" id="KKK61654.1"/>
    </source>
</evidence>
<feature type="coiled-coil region" evidence="1">
    <location>
        <begin position="37"/>
        <end position="64"/>
    </location>
</feature>
<keyword evidence="1" id="KW-0175">Coiled coil</keyword>
<feature type="non-terminal residue" evidence="2">
    <location>
        <position position="1"/>
    </location>
</feature>